<evidence type="ECO:0000259" key="4">
    <source>
        <dbReference type="Pfam" id="PF08698"/>
    </source>
</evidence>
<dbReference type="InterPro" id="IPR014810">
    <property type="entry name" value="Fcf2_C"/>
</dbReference>
<feature type="region of interest" description="Disordered" evidence="3">
    <location>
        <begin position="239"/>
        <end position="264"/>
    </location>
</feature>
<dbReference type="EMBL" id="CP033150">
    <property type="protein sequence ID" value="AYO42982.1"/>
    <property type="molecule type" value="Genomic_DNA"/>
</dbReference>
<dbReference type="OrthoDB" id="427886at2759"/>
<accession>A0A3G2S6N8</accession>
<protein>
    <submittedName>
        <fullName evidence="5">rRNA-processing protein fcf2</fullName>
    </submittedName>
</protein>
<evidence type="ECO:0000256" key="2">
    <source>
        <dbReference type="ARBA" id="ARBA00023242"/>
    </source>
</evidence>
<evidence type="ECO:0000256" key="3">
    <source>
        <dbReference type="SAM" id="MobiDB-lite"/>
    </source>
</evidence>
<keyword evidence="6" id="KW-1185">Reference proteome</keyword>
<dbReference type="AlphaFoldDB" id="A0A3G2S6N8"/>
<feature type="compositionally biased region" description="Basic residues" evidence="3">
    <location>
        <begin position="247"/>
        <end position="264"/>
    </location>
</feature>
<sequence>MWENEEAALIEASRKAYQENSNLDDPSHNLRESFADGTELIRLDDDETIMVPRIAKEDSANTSRLTKKRAKKHGNRLAVLPDTHEDSLSALEVTGGTPVAKKPSKRELDAYRRRSAGSEWFGMPAFPGSLSKNASKDSRIEGGKSSYTGGDARAATEKEMRQQLTAIRLRNALDPKRFYRGSGGTGSDRSIPKYAQLGKVVGGGLEPTSVLTKTQRANSVVGELMRDSGAVSYSKRKFGELQEKRMAHSNHSRGKPHRGKRRRS</sequence>
<dbReference type="Pfam" id="PF08698">
    <property type="entry name" value="Fcf2"/>
    <property type="match status" value="1"/>
</dbReference>
<feature type="domain" description="Fcf2 pre-rRNA processing C-terminal" evidence="4">
    <location>
        <begin position="156"/>
        <end position="237"/>
    </location>
</feature>
<dbReference type="PANTHER" id="PTHR21686">
    <property type="entry name" value="DEOXYNUCLEOTIDYLTRANSFERASE TERMINAL-INTERACTING PROTEIN 2"/>
    <property type="match status" value="1"/>
</dbReference>
<organism evidence="5 6">
    <name type="scientific">Malassezia restricta (strain ATCC 96810 / NBRC 103918 / CBS 7877)</name>
    <name type="common">Seborrheic dermatitis infection agent</name>
    <dbReference type="NCBI Taxonomy" id="425264"/>
    <lineage>
        <taxon>Eukaryota</taxon>
        <taxon>Fungi</taxon>
        <taxon>Dikarya</taxon>
        <taxon>Basidiomycota</taxon>
        <taxon>Ustilaginomycotina</taxon>
        <taxon>Malasseziomycetes</taxon>
        <taxon>Malasseziales</taxon>
        <taxon>Malasseziaceae</taxon>
        <taxon>Malassezia</taxon>
    </lineage>
</organism>
<dbReference type="GO" id="GO:0003723">
    <property type="term" value="F:RNA binding"/>
    <property type="evidence" value="ECO:0007669"/>
    <property type="project" value="TreeGrafter"/>
</dbReference>
<feature type="region of interest" description="Disordered" evidence="3">
    <location>
        <begin position="131"/>
        <end position="159"/>
    </location>
</feature>
<reference evidence="5 6" key="1">
    <citation type="submission" date="2018-10" db="EMBL/GenBank/DDBJ databases">
        <title>Complete genome sequence of Malassezia restricta CBS 7877.</title>
        <authorList>
            <person name="Morand S.C."/>
            <person name="Bertignac M."/>
            <person name="Iltis A."/>
            <person name="Kolder I."/>
            <person name="Pirovano W."/>
            <person name="Jourdain R."/>
            <person name="Clavaud C."/>
        </authorList>
    </citation>
    <scope>NUCLEOTIDE SEQUENCE [LARGE SCALE GENOMIC DNA]</scope>
    <source>
        <strain evidence="5 6">CBS 7877</strain>
    </source>
</reference>
<keyword evidence="2" id="KW-0539">Nucleus</keyword>
<dbReference type="PANTHER" id="PTHR21686:SF12">
    <property type="entry name" value="DEOXYNUCLEOTIDYLTRANSFERASE TERMINAL-INTERACTING PROTEIN 2"/>
    <property type="match status" value="1"/>
</dbReference>
<evidence type="ECO:0000313" key="6">
    <source>
        <dbReference type="Proteomes" id="UP000269793"/>
    </source>
</evidence>
<proteinExistence type="predicted"/>
<dbReference type="GO" id="GO:0006396">
    <property type="term" value="P:RNA processing"/>
    <property type="evidence" value="ECO:0007669"/>
    <property type="project" value="TreeGrafter"/>
</dbReference>
<dbReference type="GO" id="GO:0005730">
    <property type="term" value="C:nucleolus"/>
    <property type="evidence" value="ECO:0007669"/>
    <property type="project" value="UniProtKB-SubCell"/>
</dbReference>
<dbReference type="VEuPathDB" id="FungiDB:DNF11_2032"/>
<dbReference type="Proteomes" id="UP000269793">
    <property type="component" value="Chromosome III"/>
</dbReference>
<comment type="subcellular location">
    <subcellularLocation>
        <location evidence="1">Nucleus</location>
        <location evidence="1">Nucleolus</location>
    </subcellularLocation>
</comment>
<name>A0A3G2S6N8_MALR7</name>
<dbReference type="InterPro" id="IPR039883">
    <property type="entry name" value="Fcf2/DNTTIP2"/>
</dbReference>
<evidence type="ECO:0000256" key="1">
    <source>
        <dbReference type="ARBA" id="ARBA00004604"/>
    </source>
</evidence>
<gene>
    <name evidence="5" type="primary">fcf2</name>
    <name evidence="5" type="ORF">DNF11_2032</name>
</gene>
<dbReference type="STRING" id="425264.A0A3G2S6N8"/>
<evidence type="ECO:0000313" key="5">
    <source>
        <dbReference type="EMBL" id="AYO42982.1"/>
    </source>
</evidence>